<dbReference type="PANTHER" id="PTHR13254:SF0">
    <property type="entry name" value="GOLGIN SUBFAMILY A MEMBER 7_ERF4 DOMAIN-CONTAINING PROTEIN"/>
    <property type="match status" value="1"/>
</dbReference>
<dbReference type="GO" id="GO:0005789">
    <property type="term" value="C:endoplasmic reticulum membrane"/>
    <property type="evidence" value="ECO:0007669"/>
    <property type="project" value="UniProtKB-SubCell"/>
</dbReference>
<feature type="compositionally biased region" description="Polar residues" evidence="7">
    <location>
        <begin position="410"/>
        <end position="420"/>
    </location>
</feature>
<feature type="region of interest" description="Disordered" evidence="7">
    <location>
        <begin position="207"/>
        <end position="246"/>
    </location>
</feature>
<feature type="compositionally biased region" description="Low complexity" evidence="7">
    <location>
        <begin position="422"/>
        <end position="440"/>
    </location>
</feature>
<dbReference type="GO" id="GO:0006612">
    <property type="term" value="P:protein targeting to membrane"/>
    <property type="evidence" value="ECO:0007669"/>
    <property type="project" value="TreeGrafter"/>
</dbReference>
<evidence type="ECO:0000256" key="7">
    <source>
        <dbReference type="SAM" id="MobiDB-lite"/>
    </source>
</evidence>
<organism evidence="9 10">
    <name type="scientific">Podospora appendiculata</name>
    <dbReference type="NCBI Taxonomy" id="314037"/>
    <lineage>
        <taxon>Eukaryota</taxon>
        <taxon>Fungi</taxon>
        <taxon>Dikarya</taxon>
        <taxon>Ascomycota</taxon>
        <taxon>Pezizomycotina</taxon>
        <taxon>Sordariomycetes</taxon>
        <taxon>Sordariomycetidae</taxon>
        <taxon>Sordariales</taxon>
        <taxon>Podosporaceae</taxon>
        <taxon>Podospora</taxon>
    </lineage>
</organism>
<dbReference type="Proteomes" id="UP001270362">
    <property type="component" value="Unassembled WGS sequence"/>
</dbReference>
<evidence type="ECO:0000256" key="3">
    <source>
        <dbReference type="ARBA" id="ARBA00011396"/>
    </source>
</evidence>
<protein>
    <recommendedName>
        <fullName evidence="4">Ras modification protein ERF4</fullName>
    </recommendedName>
</protein>
<dbReference type="GO" id="GO:0031211">
    <property type="term" value="C:endoplasmic reticulum palmitoyltransferase complex"/>
    <property type="evidence" value="ECO:0007669"/>
    <property type="project" value="TreeGrafter"/>
</dbReference>
<sequence length="632" mass="70092">MQQARHGYDLRPVPDQHCQLLLLRLLQECRSALHPGKKPELRIAHRDLHQRLHLHRNLPSPTGSFSRPDVRESTASPRRKLKQELQLSKSRGRQSRLPGPCDGNDLPRPKRPRDLPAARAHQRLRSVKHEDEDKGGEEAVSAAATDRSSRRLPARHRQPTPRNRLKRPPLLRGDSYLTSPFRTRGAAASFQAGGFQRPLRRLSVARLWNPTNSTPRISPTPTSTSTPARKRRPSTPPPPSIPLSLPAFDITTEPILGTGAGDYPLLTLPEQQAKRQSISNRASLQIGRSTRSEQRVNLPRTVRYSHDEKRLSVTPSPIEEPKEPEAGPSYTQPARQRLGPRTSGARRRGQSASLPNAPVGLSFRPGTISIDHANEGADKGKGKAVMAPQETEGNDGRAGYSQDLERGPGATNQRHSTASRLSGIGSAISSSDSSIMGDPDQQADLGEEWGPQHPCYPHLNPHVPVDSPEYANTRIIRIRRDWLLEGDLAPTFSNLYPEILDPAGVTEQEFRRVIDKLNGELIPAFNPYNWRNVVDGMLGLATGWLWDDFGLTGVKSRLRSLEKWIEQWNLEMEKVCSDENVIPPRIISLRRTGYMTLDIQIPDPEIAPAPPSTRDGASRSGMPAEPAAALTT</sequence>
<evidence type="ECO:0000256" key="4">
    <source>
        <dbReference type="ARBA" id="ARBA00018463"/>
    </source>
</evidence>
<accession>A0AAE1CFS8</accession>
<name>A0AAE1CFS8_9PEZI</name>
<evidence type="ECO:0000256" key="5">
    <source>
        <dbReference type="ARBA" id="ARBA00022824"/>
    </source>
</evidence>
<feature type="region of interest" description="Disordered" evidence="7">
    <location>
        <begin position="602"/>
        <end position="632"/>
    </location>
</feature>
<feature type="compositionally biased region" description="Basic and acidic residues" evidence="7">
    <location>
        <begin position="372"/>
        <end position="381"/>
    </location>
</feature>
<feature type="compositionally biased region" description="Basic residues" evidence="7">
    <location>
        <begin position="150"/>
        <end position="169"/>
    </location>
</feature>
<evidence type="ECO:0000256" key="2">
    <source>
        <dbReference type="ARBA" id="ARBA00007732"/>
    </source>
</evidence>
<evidence type="ECO:0000259" key="8">
    <source>
        <dbReference type="Pfam" id="PF10256"/>
    </source>
</evidence>
<dbReference type="EMBL" id="JAULSO010000001">
    <property type="protein sequence ID" value="KAK3692603.1"/>
    <property type="molecule type" value="Genomic_DNA"/>
</dbReference>
<feature type="region of interest" description="Disordered" evidence="7">
    <location>
        <begin position="55"/>
        <end position="178"/>
    </location>
</feature>
<proteinExistence type="inferred from homology"/>
<evidence type="ECO:0000256" key="1">
    <source>
        <dbReference type="ARBA" id="ARBA00004406"/>
    </source>
</evidence>
<dbReference type="InterPro" id="IPR019383">
    <property type="entry name" value="Golgin_A_7/ERF4"/>
</dbReference>
<comment type="similarity">
    <text evidence="2">Belongs to the ERF4 family.</text>
</comment>
<evidence type="ECO:0000313" key="9">
    <source>
        <dbReference type="EMBL" id="KAK3692603.1"/>
    </source>
</evidence>
<dbReference type="Pfam" id="PF10256">
    <property type="entry name" value="Erf4"/>
    <property type="match status" value="1"/>
</dbReference>
<evidence type="ECO:0000256" key="6">
    <source>
        <dbReference type="ARBA" id="ARBA00023136"/>
    </source>
</evidence>
<keyword evidence="10" id="KW-1185">Reference proteome</keyword>
<comment type="caution">
    <text evidence="9">The sequence shown here is derived from an EMBL/GenBank/DDBJ whole genome shotgun (WGS) entry which is preliminary data.</text>
</comment>
<keyword evidence="6" id="KW-0472">Membrane</keyword>
<keyword evidence="5" id="KW-0256">Endoplasmic reticulum</keyword>
<feature type="domain" description="Golgin subfamily A member 7/ERF4" evidence="8">
    <location>
        <begin position="475"/>
        <end position="598"/>
    </location>
</feature>
<feature type="compositionally biased region" description="Low complexity" evidence="7">
    <location>
        <begin position="209"/>
        <end position="227"/>
    </location>
</feature>
<dbReference type="AlphaFoldDB" id="A0AAE1CFS8"/>
<comment type="subunit">
    <text evidence="3">Interacts with ERF2.</text>
</comment>
<reference evidence="9" key="2">
    <citation type="submission" date="2023-06" db="EMBL/GenBank/DDBJ databases">
        <authorList>
            <consortium name="Lawrence Berkeley National Laboratory"/>
            <person name="Haridas S."/>
            <person name="Hensen N."/>
            <person name="Bonometti L."/>
            <person name="Westerberg I."/>
            <person name="Brannstrom I.O."/>
            <person name="Guillou S."/>
            <person name="Cros-Aarteil S."/>
            <person name="Calhoun S."/>
            <person name="Kuo A."/>
            <person name="Mondo S."/>
            <person name="Pangilinan J."/>
            <person name="Riley R."/>
            <person name="Labutti K."/>
            <person name="Andreopoulos B."/>
            <person name="Lipzen A."/>
            <person name="Chen C."/>
            <person name="Yanf M."/>
            <person name="Daum C."/>
            <person name="Ng V."/>
            <person name="Clum A."/>
            <person name="Steindorff A."/>
            <person name="Ohm R."/>
            <person name="Martin F."/>
            <person name="Silar P."/>
            <person name="Natvig D."/>
            <person name="Lalanne C."/>
            <person name="Gautier V."/>
            <person name="Ament-Velasquez S.L."/>
            <person name="Kruys A."/>
            <person name="Hutchinson M.I."/>
            <person name="Powell A.J."/>
            <person name="Barry K."/>
            <person name="Miller A.N."/>
            <person name="Grigoriev I.V."/>
            <person name="Debuchy R."/>
            <person name="Gladieux P."/>
            <person name="Thoren M.H."/>
            <person name="Johannesson H."/>
        </authorList>
    </citation>
    <scope>NUCLEOTIDE SEQUENCE</scope>
    <source>
        <strain evidence="9">CBS 314.62</strain>
    </source>
</reference>
<gene>
    <name evidence="9" type="ORF">B0T22DRAFT_503640</name>
</gene>
<feature type="compositionally biased region" description="Polar residues" evidence="7">
    <location>
        <begin position="274"/>
        <end position="289"/>
    </location>
</feature>
<dbReference type="PANTHER" id="PTHR13254">
    <property type="entry name" value="GOLGI AUTOANTIGEN, GOLGIN SUBFAMILY A, 7"/>
    <property type="match status" value="1"/>
</dbReference>
<feature type="region of interest" description="Disordered" evidence="7">
    <location>
        <begin position="274"/>
        <end position="452"/>
    </location>
</feature>
<dbReference type="InterPro" id="IPR051371">
    <property type="entry name" value="Ras_palmitoyltransferase"/>
</dbReference>
<comment type="subcellular location">
    <subcellularLocation>
        <location evidence="1">Endoplasmic reticulum membrane</location>
        <topology evidence="1">Peripheral membrane protein</topology>
    </subcellularLocation>
</comment>
<reference evidence="9" key="1">
    <citation type="journal article" date="2023" name="Mol. Phylogenet. Evol.">
        <title>Genome-scale phylogeny and comparative genomics of the fungal order Sordariales.</title>
        <authorList>
            <person name="Hensen N."/>
            <person name="Bonometti L."/>
            <person name="Westerberg I."/>
            <person name="Brannstrom I.O."/>
            <person name="Guillou S."/>
            <person name="Cros-Aarteil S."/>
            <person name="Calhoun S."/>
            <person name="Haridas S."/>
            <person name="Kuo A."/>
            <person name="Mondo S."/>
            <person name="Pangilinan J."/>
            <person name="Riley R."/>
            <person name="LaButti K."/>
            <person name="Andreopoulos B."/>
            <person name="Lipzen A."/>
            <person name="Chen C."/>
            <person name="Yan M."/>
            <person name="Daum C."/>
            <person name="Ng V."/>
            <person name="Clum A."/>
            <person name="Steindorff A."/>
            <person name="Ohm R.A."/>
            <person name="Martin F."/>
            <person name="Silar P."/>
            <person name="Natvig D.O."/>
            <person name="Lalanne C."/>
            <person name="Gautier V."/>
            <person name="Ament-Velasquez S.L."/>
            <person name="Kruys A."/>
            <person name="Hutchinson M.I."/>
            <person name="Powell A.J."/>
            <person name="Barry K."/>
            <person name="Miller A.N."/>
            <person name="Grigoriev I.V."/>
            <person name="Debuchy R."/>
            <person name="Gladieux P."/>
            <person name="Hiltunen Thoren M."/>
            <person name="Johannesson H."/>
        </authorList>
    </citation>
    <scope>NUCLEOTIDE SEQUENCE</scope>
    <source>
        <strain evidence="9">CBS 314.62</strain>
    </source>
</reference>
<evidence type="ECO:0000313" key="10">
    <source>
        <dbReference type="Proteomes" id="UP001270362"/>
    </source>
</evidence>
<feature type="compositionally biased region" description="Basic and acidic residues" evidence="7">
    <location>
        <begin position="105"/>
        <end position="116"/>
    </location>
</feature>